<evidence type="ECO:0000313" key="2">
    <source>
        <dbReference type="Proteomes" id="UP001148838"/>
    </source>
</evidence>
<comment type="caution">
    <text evidence="1">The sequence shown here is derived from an EMBL/GenBank/DDBJ whole genome shotgun (WGS) entry which is preliminary data.</text>
</comment>
<reference evidence="1 2" key="1">
    <citation type="journal article" date="2022" name="Allergy">
        <title>Genome assembly and annotation of Periplaneta americana reveal a comprehensive cockroach allergen profile.</title>
        <authorList>
            <person name="Wang L."/>
            <person name="Xiong Q."/>
            <person name="Saelim N."/>
            <person name="Wang L."/>
            <person name="Nong W."/>
            <person name="Wan A.T."/>
            <person name="Shi M."/>
            <person name="Liu X."/>
            <person name="Cao Q."/>
            <person name="Hui J.H.L."/>
            <person name="Sookrung N."/>
            <person name="Leung T.F."/>
            <person name="Tungtrongchitr A."/>
            <person name="Tsui S.K.W."/>
        </authorList>
    </citation>
    <scope>NUCLEOTIDE SEQUENCE [LARGE SCALE GENOMIC DNA]</scope>
    <source>
        <strain evidence="1">PWHHKU_190912</strain>
    </source>
</reference>
<gene>
    <name evidence="1" type="ORF">ANN_15741</name>
</gene>
<protein>
    <submittedName>
        <fullName evidence="1">Uncharacterized protein</fullName>
    </submittedName>
</protein>
<name>A0ABQ8SH18_PERAM</name>
<dbReference type="Proteomes" id="UP001148838">
    <property type="component" value="Unassembled WGS sequence"/>
</dbReference>
<proteinExistence type="predicted"/>
<sequence length="295" mass="33708">MVGLCKGGNEPSGSLKAVKNTSTFHILLLRSKNLISMKNCASESDSVKSMLVYCFYKMTKGKHPYRCKDNSQRLKMTALTPFYIEMNVSYIFALHLFAFGRCYICEDDNAGEMNPGSNTESYPAFAHIGLRENPGKNLNQVTCPDRKSNPGHLVSRLDALTVTPQTHITYRKSQLISIKIKRTLYHPVYRTPHDKIIIHIMEQSIVRKARKHGGRERKWPETGTTLYAYLPNGFSNDFTVRQRKCLLHRKCTQLRKLQICKVYAIIRTSHIVFIIFLSSSCFSPSFHADSDSNEM</sequence>
<keyword evidence="2" id="KW-1185">Reference proteome</keyword>
<organism evidence="1 2">
    <name type="scientific">Periplaneta americana</name>
    <name type="common">American cockroach</name>
    <name type="synonym">Blatta americana</name>
    <dbReference type="NCBI Taxonomy" id="6978"/>
    <lineage>
        <taxon>Eukaryota</taxon>
        <taxon>Metazoa</taxon>
        <taxon>Ecdysozoa</taxon>
        <taxon>Arthropoda</taxon>
        <taxon>Hexapoda</taxon>
        <taxon>Insecta</taxon>
        <taxon>Pterygota</taxon>
        <taxon>Neoptera</taxon>
        <taxon>Polyneoptera</taxon>
        <taxon>Dictyoptera</taxon>
        <taxon>Blattodea</taxon>
        <taxon>Blattoidea</taxon>
        <taxon>Blattidae</taxon>
        <taxon>Blattinae</taxon>
        <taxon>Periplaneta</taxon>
    </lineage>
</organism>
<accession>A0ABQ8SH18</accession>
<dbReference type="EMBL" id="JAJSOF020000027">
    <property type="protein sequence ID" value="KAJ4433439.1"/>
    <property type="molecule type" value="Genomic_DNA"/>
</dbReference>
<evidence type="ECO:0000313" key="1">
    <source>
        <dbReference type="EMBL" id="KAJ4433439.1"/>
    </source>
</evidence>